<dbReference type="EMBL" id="JNGW01000118">
    <property type="protein sequence ID" value="KDR51210.1"/>
    <property type="molecule type" value="Genomic_DNA"/>
</dbReference>
<evidence type="ECO:0000313" key="1">
    <source>
        <dbReference type="EMBL" id="KDR51210.1"/>
    </source>
</evidence>
<organism evidence="1 2">
    <name type="scientific">Hoylesella loescheii DSM 19665 = JCM 12249 = ATCC 15930</name>
    <dbReference type="NCBI Taxonomy" id="1122985"/>
    <lineage>
        <taxon>Bacteria</taxon>
        <taxon>Pseudomonadati</taxon>
        <taxon>Bacteroidota</taxon>
        <taxon>Bacteroidia</taxon>
        <taxon>Bacteroidales</taxon>
        <taxon>Prevotellaceae</taxon>
        <taxon>Hoylesella</taxon>
    </lineage>
</organism>
<protein>
    <submittedName>
        <fullName evidence="1">Uncharacterized protein</fullName>
    </submittedName>
</protein>
<dbReference type="HOGENOM" id="CLU_3237671_0_0_10"/>
<dbReference type="Proteomes" id="UP000027442">
    <property type="component" value="Unassembled WGS sequence"/>
</dbReference>
<evidence type="ECO:0000313" key="2">
    <source>
        <dbReference type="Proteomes" id="UP000027442"/>
    </source>
</evidence>
<dbReference type="AlphaFoldDB" id="A0A069QEK7"/>
<sequence>MEPCYISSGTPFHLTCNKGTKHWELAKCLKSSLQRLFSRKFKQ</sequence>
<comment type="caution">
    <text evidence="1">The sequence shown here is derived from an EMBL/GenBank/DDBJ whole genome shotgun (WGS) entry which is preliminary data.</text>
</comment>
<proteinExistence type="predicted"/>
<reference evidence="1 2" key="1">
    <citation type="submission" date="2013-08" db="EMBL/GenBank/DDBJ databases">
        <authorList>
            <person name="Weinstock G."/>
            <person name="Sodergren E."/>
            <person name="Wylie T."/>
            <person name="Fulton L."/>
            <person name="Fulton R."/>
            <person name="Fronick C."/>
            <person name="O'Laughlin M."/>
            <person name="Godfrey J."/>
            <person name="Miner T."/>
            <person name="Herter B."/>
            <person name="Appelbaum E."/>
            <person name="Cordes M."/>
            <person name="Lek S."/>
            <person name="Wollam A."/>
            <person name="Pepin K.H."/>
            <person name="Palsikar V.B."/>
            <person name="Mitreva M."/>
            <person name="Wilson R.K."/>
        </authorList>
    </citation>
    <scope>NUCLEOTIDE SEQUENCE [LARGE SCALE GENOMIC DNA]</scope>
    <source>
        <strain evidence="1 2">ATCC 15930</strain>
    </source>
</reference>
<keyword evidence="2" id="KW-1185">Reference proteome</keyword>
<gene>
    <name evidence="1" type="ORF">HMPREF1991_02728</name>
</gene>
<accession>A0A069QEK7</accession>
<name>A0A069QEK7_HOYLO</name>